<dbReference type="InterPro" id="IPR006311">
    <property type="entry name" value="TAT_signal"/>
</dbReference>
<gene>
    <name evidence="2" type="ORF">WOB96_10315</name>
</gene>
<keyword evidence="3" id="KW-1185">Reference proteome</keyword>
<protein>
    <submittedName>
        <fullName evidence="2">Uncharacterized protein</fullName>
    </submittedName>
</protein>
<evidence type="ECO:0000313" key="3">
    <source>
        <dbReference type="Proteomes" id="UP001446205"/>
    </source>
</evidence>
<dbReference type="Proteomes" id="UP001446205">
    <property type="component" value="Unassembled WGS sequence"/>
</dbReference>
<dbReference type="Gene3D" id="3.20.20.80">
    <property type="entry name" value="Glycosidases"/>
    <property type="match status" value="1"/>
</dbReference>
<dbReference type="PROSITE" id="PS51257">
    <property type="entry name" value="PROKAR_LIPOPROTEIN"/>
    <property type="match status" value="1"/>
</dbReference>
<feature type="compositionally biased region" description="Polar residues" evidence="1">
    <location>
        <begin position="37"/>
        <end position="61"/>
    </location>
</feature>
<dbReference type="PROSITE" id="PS51318">
    <property type="entry name" value="TAT"/>
    <property type="match status" value="1"/>
</dbReference>
<dbReference type="InterPro" id="IPR017853">
    <property type="entry name" value="GH"/>
</dbReference>
<dbReference type="SUPFAM" id="SSF51445">
    <property type="entry name" value="(Trans)glycosidases"/>
    <property type="match status" value="1"/>
</dbReference>
<organism evidence="2 3">
    <name type="scientific">Thermithiobacillus plumbiphilus</name>
    <dbReference type="NCBI Taxonomy" id="1729899"/>
    <lineage>
        <taxon>Bacteria</taxon>
        <taxon>Pseudomonadati</taxon>
        <taxon>Pseudomonadota</taxon>
        <taxon>Acidithiobacillia</taxon>
        <taxon>Acidithiobacillales</taxon>
        <taxon>Thermithiobacillaceae</taxon>
        <taxon>Thermithiobacillus</taxon>
    </lineage>
</organism>
<comment type="caution">
    <text evidence="2">The sequence shown here is derived from an EMBL/GenBank/DDBJ whole genome shotgun (WGS) entry which is preliminary data.</text>
</comment>
<dbReference type="EMBL" id="JBBPCO010000009">
    <property type="protein sequence ID" value="MEK8090154.1"/>
    <property type="molecule type" value="Genomic_DNA"/>
</dbReference>
<evidence type="ECO:0000313" key="2">
    <source>
        <dbReference type="EMBL" id="MEK8090154.1"/>
    </source>
</evidence>
<dbReference type="RefSeq" id="WP_341371210.1">
    <property type="nucleotide sequence ID" value="NZ_JBBPCO010000009.1"/>
</dbReference>
<accession>A0ABU9D9E9</accession>
<sequence>MPNYKPCNIGRRRFLGQVIAGAAIVGFGGCDSRTPDAATTASGSRSGTPPNSNVSGSGTSSEAVLPLPKTVLYAVNDRIIEQWPPVFAASMMDHLGFNLGYPKDLGWVLDRARAAGCREIRSQPGAWSNEEIVAAPGKYRGSSVKLLNELRSRGMRVRLVGAYGPPWQANAQLKLLSQANTGDSTLVVEGDLSGFEPWMTFLALGAGGSIHPSQGKNYLDKWNYYGTLVLAIDVSKRQITLAAPVLSPLPAGTPLALNKLMYPFPQQVDPMDPGVVAYCNYLRELARQVESNGVTGSIEIWNEPPWPDDAWLSPKRFFSGTPPDWMTSTTDDFAVYPAVLANLSARWPYQNVKLCNAATNKTADGDWLFLKTGDWESLENPSADLLKGSEAETFTEAFHPYGPFPESQTWYPTAAETFPYKVVQGGNQSANLPLAVAAEERFLKTFGYSIPLEVTETGLNTGNDFVQALFLVRQFLAYQSLQLKNIDFYVLEEESNYSVLNSATYKERMALAVLGKLIHSLGSLETGTQRIMPAAMPEVTSYDGQWPLAMVPIVGTGQLLLALWQRNYPESGKSWSDESGQRGYVQASAAKVVLRVPDGMAYQDSHDLFSQEPLKISILSGGSMSISGLRDHPVFLRFIIPPAPGG</sequence>
<reference evidence="2 3" key="1">
    <citation type="submission" date="2024-04" db="EMBL/GenBank/DDBJ databases">
        <authorList>
            <person name="Abashina T."/>
            <person name="Shaikin A."/>
        </authorList>
    </citation>
    <scope>NUCLEOTIDE SEQUENCE [LARGE SCALE GENOMIC DNA]</scope>
    <source>
        <strain evidence="2 3">AAFK</strain>
    </source>
</reference>
<feature type="region of interest" description="Disordered" evidence="1">
    <location>
        <begin position="35"/>
        <end position="61"/>
    </location>
</feature>
<name>A0ABU9D9E9_9PROT</name>
<proteinExistence type="predicted"/>
<evidence type="ECO:0000256" key="1">
    <source>
        <dbReference type="SAM" id="MobiDB-lite"/>
    </source>
</evidence>